<keyword evidence="3" id="KW-0143">Chaperone</keyword>
<proteinExistence type="inferred from homology"/>
<keyword evidence="8" id="KW-1185">Reference proteome</keyword>
<evidence type="ECO:0000259" key="6">
    <source>
        <dbReference type="SMART" id="SM00833"/>
    </source>
</evidence>
<protein>
    <submittedName>
        <fullName evidence="7">CobW family GTP-binding protein</fullName>
    </submittedName>
</protein>
<gene>
    <name evidence="7" type="ORF">ACFPYJ_14190</name>
</gene>
<keyword evidence="2" id="KW-0378">Hydrolase</keyword>
<dbReference type="RefSeq" id="WP_379188806.1">
    <property type="nucleotide sequence ID" value="NZ_JBHSOW010000047.1"/>
</dbReference>
<dbReference type="EMBL" id="JBHSOW010000047">
    <property type="protein sequence ID" value="MFC5650258.1"/>
    <property type="molecule type" value="Genomic_DNA"/>
</dbReference>
<evidence type="ECO:0000256" key="1">
    <source>
        <dbReference type="ARBA" id="ARBA00022741"/>
    </source>
</evidence>
<dbReference type="SUPFAM" id="SSF90002">
    <property type="entry name" value="Hypothetical protein YjiA, C-terminal domain"/>
    <property type="match status" value="1"/>
</dbReference>
<evidence type="ECO:0000256" key="2">
    <source>
        <dbReference type="ARBA" id="ARBA00022801"/>
    </source>
</evidence>
<dbReference type="Gene3D" id="3.40.50.300">
    <property type="entry name" value="P-loop containing nucleotide triphosphate hydrolases"/>
    <property type="match status" value="1"/>
</dbReference>
<dbReference type="InterPro" id="IPR011629">
    <property type="entry name" value="CobW-like_C"/>
</dbReference>
<evidence type="ECO:0000256" key="3">
    <source>
        <dbReference type="ARBA" id="ARBA00023186"/>
    </source>
</evidence>
<accession>A0ABW0VXT2</accession>
<dbReference type="SUPFAM" id="SSF52540">
    <property type="entry name" value="P-loop containing nucleoside triphosphate hydrolases"/>
    <property type="match status" value="1"/>
</dbReference>
<reference evidence="8" key="1">
    <citation type="journal article" date="2019" name="Int. J. Syst. Evol. Microbiol.">
        <title>The Global Catalogue of Microorganisms (GCM) 10K type strain sequencing project: providing services to taxonomists for standard genome sequencing and annotation.</title>
        <authorList>
            <consortium name="The Broad Institute Genomics Platform"/>
            <consortium name="The Broad Institute Genome Sequencing Center for Infectious Disease"/>
            <person name="Wu L."/>
            <person name="Ma J."/>
        </authorList>
    </citation>
    <scope>NUCLEOTIDE SEQUENCE [LARGE SCALE GENOMIC DNA]</scope>
    <source>
        <strain evidence="8">CGMCC 1.3240</strain>
    </source>
</reference>
<name>A0ABW0VXT2_9BACL</name>
<comment type="catalytic activity">
    <reaction evidence="5">
        <text>GTP + H2O = GDP + phosphate + H(+)</text>
        <dbReference type="Rhea" id="RHEA:19669"/>
        <dbReference type="ChEBI" id="CHEBI:15377"/>
        <dbReference type="ChEBI" id="CHEBI:15378"/>
        <dbReference type="ChEBI" id="CHEBI:37565"/>
        <dbReference type="ChEBI" id="CHEBI:43474"/>
        <dbReference type="ChEBI" id="CHEBI:58189"/>
    </reaction>
    <physiologicalReaction direction="left-to-right" evidence="5">
        <dbReference type="Rhea" id="RHEA:19670"/>
    </physiologicalReaction>
</comment>
<dbReference type="SMART" id="SM00833">
    <property type="entry name" value="CobW_C"/>
    <property type="match status" value="1"/>
</dbReference>
<keyword evidence="1" id="KW-0547">Nucleotide-binding</keyword>
<dbReference type="Pfam" id="PF02492">
    <property type="entry name" value="cobW"/>
    <property type="match status" value="1"/>
</dbReference>
<feature type="domain" description="CobW C-terminal" evidence="6">
    <location>
        <begin position="262"/>
        <end position="343"/>
    </location>
</feature>
<evidence type="ECO:0000256" key="5">
    <source>
        <dbReference type="ARBA" id="ARBA00049117"/>
    </source>
</evidence>
<evidence type="ECO:0000313" key="8">
    <source>
        <dbReference type="Proteomes" id="UP001596047"/>
    </source>
</evidence>
<dbReference type="Gene3D" id="3.30.1220.10">
    <property type="entry name" value="CobW-like, C-terminal domain"/>
    <property type="match status" value="1"/>
</dbReference>
<organism evidence="7 8">
    <name type="scientific">Paenibacillus solisilvae</name>
    <dbReference type="NCBI Taxonomy" id="2486751"/>
    <lineage>
        <taxon>Bacteria</taxon>
        <taxon>Bacillati</taxon>
        <taxon>Bacillota</taxon>
        <taxon>Bacilli</taxon>
        <taxon>Bacillales</taxon>
        <taxon>Paenibacillaceae</taxon>
        <taxon>Paenibacillus</taxon>
    </lineage>
</organism>
<sequence>MLTLRTPVLVLSGFLGSGKTTLLLRLLEEASLRGLKPGILMNELGKQDVDGNILKEHSSASLEKLLDGCICCSKKSEITGSLNLLLKKQPDMVIIELTGVANPEEIADALTEPALLGKLRLQHIVTLLDAEHSLEYNSIFASDKKLVHTLRRQIETADYVIVNKTDLVKPAQLSKLEKVIRKHNETAQIAYTTYSSLDLSPFLAGVSARTDAKQPAVKRPQAGKPVPMRQPAAQHEFQSHYHDHDPIEEVRSYSRVQTLTLPCSLTVTIHRGQLERFLSSWRDQLIRAKGYLFFKDTGQMYLMQHAGKRTNWESAAYAGEPYLVVIGINLDVQRFEQEWQRLTLSN</sequence>
<dbReference type="CDD" id="cd03112">
    <property type="entry name" value="CobW-like"/>
    <property type="match status" value="1"/>
</dbReference>
<dbReference type="Proteomes" id="UP001596047">
    <property type="component" value="Unassembled WGS sequence"/>
</dbReference>
<comment type="caution">
    <text evidence="7">The sequence shown here is derived from an EMBL/GenBank/DDBJ whole genome shotgun (WGS) entry which is preliminary data.</text>
</comment>
<dbReference type="InterPro" id="IPR036627">
    <property type="entry name" value="CobW-likC_sf"/>
</dbReference>
<dbReference type="InterPro" id="IPR003495">
    <property type="entry name" value="CobW/HypB/UreG_nucleotide-bd"/>
</dbReference>
<dbReference type="InterPro" id="IPR051316">
    <property type="entry name" value="Zinc-reg_GTPase_activator"/>
</dbReference>
<dbReference type="Pfam" id="PF07683">
    <property type="entry name" value="CobW_C"/>
    <property type="match status" value="1"/>
</dbReference>
<evidence type="ECO:0000313" key="7">
    <source>
        <dbReference type="EMBL" id="MFC5650258.1"/>
    </source>
</evidence>
<comment type="similarity">
    <text evidence="4">Belongs to the SIMIBI class G3E GTPase family. ZNG1 subfamily.</text>
</comment>
<evidence type="ECO:0000256" key="4">
    <source>
        <dbReference type="ARBA" id="ARBA00034320"/>
    </source>
</evidence>
<dbReference type="InterPro" id="IPR027417">
    <property type="entry name" value="P-loop_NTPase"/>
</dbReference>
<dbReference type="PANTHER" id="PTHR13748">
    <property type="entry name" value="COBW-RELATED"/>
    <property type="match status" value="1"/>
</dbReference>